<dbReference type="KEGG" id="apo:Arcpr_0182"/>
<dbReference type="AlphaFoldDB" id="D2RG28"/>
<organism evidence="1 2">
    <name type="scientific">Archaeoglobus profundus (strain DSM 5631 / JCM 9629 / NBRC 100127 / Av18)</name>
    <dbReference type="NCBI Taxonomy" id="572546"/>
    <lineage>
        <taxon>Archaea</taxon>
        <taxon>Methanobacteriati</taxon>
        <taxon>Methanobacteriota</taxon>
        <taxon>Archaeoglobi</taxon>
        <taxon>Archaeoglobales</taxon>
        <taxon>Archaeoglobaceae</taxon>
        <taxon>Archaeoglobus</taxon>
    </lineage>
</organism>
<name>D2RG28_ARCPA</name>
<evidence type="ECO:0000313" key="2">
    <source>
        <dbReference type="Proteomes" id="UP000001901"/>
    </source>
</evidence>
<dbReference type="PaxDb" id="572546-Arcpr_0182"/>
<protein>
    <submittedName>
        <fullName evidence="1">Uncharacterized protein</fullName>
    </submittedName>
</protein>
<dbReference type="GeneID" id="8738831"/>
<dbReference type="Proteomes" id="UP000001901">
    <property type="component" value="Chromosome"/>
</dbReference>
<evidence type="ECO:0000313" key="1">
    <source>
        <dbReference type="EMBL" id="ADB57253.1"/>
    </source>
</evidence>
<dbReference type="eggNOG" id="arCOG13264">
    <property type="taxonomic scope" value="Archaea"/>
</dbReference>
<keyword evidence="2" id="KW-1185">Reference proteome</keyword>
<dbReference type="OrthoDB" id="50483at2157"/>
<dbReference type="RefSeq" id="WP_012939589.1">
    <property type="nucleotide sequence ID" value="NC_013741.1"/>
</dbReference>
<sequence length="235" mass="26412">MLVERVKSLPFERAEIPFLVRIAEEIEKSRLDLPVLYAGSSDDLEHAVILGDRLIFVDSHLPETNLAEIRRKAAKFGNIIKERRVGKLGSGGKHILKFEFLGEEIELTYYAEDATELLKNPPKEIKDGLSVYFVKVPLPKEPKVGSLRSPESLAKALKLVALNGFYLERECPLCRVLKPEVLGFELIASGYISALSVYNEKGNLYRKVKDVENLEELLKLDLSLSSSAECMLKPL</sequence>
<dbReference type="HOGENOM" id="CLU_081756_0_0_2"/>
<dbReference type="EMBL" id="CP001857">
    <property type="protein sequence ID" value="ADB57253.1"/>
    <property type="molecule type" value="Genomic_DNA"/>
</dbReference>
<reference evidence="1 2" key="1">
    <citation type="journal article" date="2010" name="Stand. Genomic Sci.">
        <title>Complete genome sequence of Archaeoglobus profundus type strain (AV18).</title>
        <authorList>
            <person name="von Jan M."/>
            <person name="Lapidus A."/>
            <person name="Del Rio T.G."/>
            <person name="Copeland A."/>
            <person name="Tice H."/>
            <person name="Cheng J.F."/>
            <person name="Lucas S."/>
            <person name="Chen F."/>
            <person name="Nolan M."/>
            <person name="Goodwin L."/>
            <person name="Han C."/>
            <person name="Pitluck S."/>
            <person name="Liolios K."/>
            <person name="Ivanova N."/>
            <person name="Mavromatis K."/>
            <person name="Ovchinnikova G."/>
            <person name="Chertkov O."/>
            <person name="Pati A."/>
            <person name="Chen A."/>
            <person name="Palaniappan K."/>
            <person name="Land M."/>
            <person name="Hauser L."/>
            <person name="Chang Y.J."/>
            <person name="Jeffries C.D."/>
            <person name="Saunders E."/>
            <person name="Brettin T."/>
            <person name="Detter J.C."/>
            <person name="Chain P."/>
            <person name="Eichinger K."/>
            <person name="Huber H."/>
            <person name="Spring S."/>
            <person name="Rohde M."/>
            <person name="Goker M."/>
            <person name="Wirth R."/>
            <person name="Woyke T."/>
            <person name="Bristow J."/>
            <person name="Eisen J.A."/>
            <person name="Markowitz V."/>
            <person name="Hugenholtz P."/>
            <person name="Kyrpides N.C."/>
            <person name="Klenk H.P."/>
        </authorList>
    </citation>
    <scope>NUCLEOTIDE SEQUENCE [LARGE SCALE GENOMIC DNA]</scope>
    <source>
        <strain evidence="2">DSM 5631 / JCM 9629 / NBRC 100127 / Av18</strain>
    </source>
</reference>
<proteinExistence type="predicted"/>
<gene>
    <name evidence="1" type="ordered locus">Arcpr_0182</name>
</gene>
<accession>D2RG28</accession>